<name>A0A1M6T404_9BACT</name>
<evidence type="ECO:0008006" key="5">
    <source>
        <dbReference type="Google" id="ProtNLM"/>
    </source>
</evidence>
<sequence>MDKIDPAALAFDIDGVVADAMKLFLDIARNKHGVSGIAKEDITSYMLEDCLDMSSDVILDVIKDIIDGTYKEVLQPIEGAVESLRRIRALGAPLLFVTARPRKPPVEQWLRTNLGIGNGDMHIEATGSFEAKIDVLAQHGRNWFVEDRLETCFLLADAGINPVLFRQPWNRRPHPFKEVGSWEELLPCIMGI</sequence>
<comment type="similarity">
    <text evidence="1">Belongs to the 5'(3')-deoxyribonucleotidase family.</text>
</comment>
<feature type="active site" description="Nucleophile" evidence="2">
    <location>
        <position position="12"/>
    </location>
</feature>
<accession>A0A1M6T404</accession>
<dbReference type="InterPro" id="IPR036412">
    <property type="entry name" value="HAD-like_sf"/>
</dbReference>
<proteinExistence type="inferred from homology"/>
<organism evidence="3 4">
    <name type="scientific">Desulfatibacillum alkenivorans DSM 16219</name>
    <dbReference type="NCBI Taxonomy" id="1121393"/>
    <lineage>
        <taxon>Bacteria</taxon>
        <taxon>Pseudomonadati</taxon>
        <taxon>Thermodesulfobacteriota</taxon>
        <taxon>Desulfobacteria</taxon>
        <taxon>Desulfobacterales</taxon>
        <taxon>Desulfatibacillaceae</taxon>
        <taxon>Desulfatibacillum</taxon>
    </lineage>
</organism>
<evidence type="ECO:0000256" key="2">
    <source>
        <dbReference type="PIRSR" id="PIRSR610708-1"/>
    </source>
</evidence>
<dbReference type="STRING" id="1121393.SAMN02745216_03588"/>
<dbReference type="OrthoDB" id="5430662at2"/>
<feature type="active site" description="Proton donor" evidence="2">
    <location>
        <position position="14"/>
    </location>
</feature>
<dbReference type="PANTHER" id="PTHR35134">
    <property type="entry name" value="NUCLEOTIDASE YQFW-RELATED"/>
    <property type="match status" value="1"/>
</dbReference>
<keyword evidence="4" id="KW-1185">Reference proteome</keyword>
<dbReference type="InterPro" id="IPR023214">
    <property type="entry name" value="HAD_sf"/>
</dbReference>
<dbReference type="AlphaFoldDB" id="A0A1M6T404"/>
<dbReference type="SUPFAM" id="SSF56784">
    <property type="entry name" value="HAD-like"/>
    <property type="match status" value="1"/>
</dbReference>
<gene>
    <name evidence="3" type="ORF">SAMN02745216_03588</name>
</gene>
<evidence type="ECO:0000256" key="1">
    <source>
        <dbReference type="ARBA" id="ARBA00009589"/>
    </source>
</evidence>
<dbReference type="GO" id="GO:0009264">
    <property type="term" value="P:deoxyribonucleotide catabolic process"/>
    <property type="evidence" value="ECO:0007669"/>
    <property type="project" value="InterPro"/>
</dbReference>
<dbReference type="Gene3D" id="3.40.50.1000">
    <property type="entry name" value="HAD superfamily/HAD-like"/>
    <property type="match status" value="1"/>
</dbReference>
<evidence type="ECO:0000313" key="4">
    <source>
        <dbReference type="Proteomes" id="UP000183994"/>
    </source>
</evidence>
<dbReference type="Pfam" id="PF06941">
    <property type="entry name" value="NT5C"/>
    <property type="match status" value="1"/>
</dbReference>
<evidence type="ECO:0000313" key="3">
    <source>
        <dbReference type="EMBL" id="SHK51619.1"/>
    </source>
</evidence>
<dbReference type="Proteomes" id="UP000183994">
    <property type="component" value="Unassembled WGS sequence"/>
</dbReference>
<reference evidence="4" key="1">
    <citation type="submission" date="2016-11" db="EMBL/GenBank/DDBJ databases">
        <authorList>
            <person name="Varghese N."/>
            <person name="Submissions S."/>
        </authorList>
    </citation>
    <scope>NUCLEOTIDE SEQUENCE [LARGE SCALE GENOMIC DNA]</scope>
    <source>
        <strain evidence="4">DSM 16219</strain>
    </source>
</reference>
<dbReference type="RefSeq" id="WP_073477630.1">
    <property type="nucleotide sequence ID" value="NZ_FQZU01000026.1"/>
</dbReference>
<dbReference type="PANTHER" id="PTHR35134:SF2">
    <property type="entry name" value="NUCLEOTIDASE YQFW-RELATED"/>
    <property type="match status" value="1"/>
</dbReference>
<dbReference type="InterPro" id="IPR010708">
    <property type="entry name" value="5'(3')-deoxyribonucleotidase"/>
</dbReference>
<dbReference type="GO" id="GO:0008253">
    <property type="term" value="F:5'-nucleotidase activity"/>
    <property type="evidence" value="ECO:0007669"/>
    <property type="project" value="InterPro"/>
</dbReference>
<dbReference type="InterPro" id="IPR052419">
    <property type="entry name" value="5_3-deoxyribonucleotidase-like"/>
</dbReference>
<dbReference type="EMBL" id="FQZU01000026">
    <property type="protein sequence ID" value="SHK51619.1"/>
    <property type="molecule type" value="Genomic_DNA"/>
</dbReference>
<protein>
    <recommendedName>
        <fullName evidence="5">Haloacid dehalogenase</fullName>
    </recommendedName>
</protein>